<dbReference type="AlphaFoldDB" id="A0A2H0KCI4"/>
<evidence type="ECO:0000256" key="13">
    <source>
        <dbReference type="ARBA" id="ARBA00060881"/>
    </source>
</evidence>
<dbReference type="CDD" id="cd17748">
    <property type="entry name" value="BRCT_DNA_ligase_like"/>
    <property type="match status" value="1"/>
</dbReference>
<dbReference type="Pfam" id="PF01653">
    <property type="entry name" value="DNA_ligase_aden"/>
    <property type="match status" value="1"/>
</dbReference>
<keyword evidence="6 14" id="KW-0479">Metal-binding</keyword>
<dbReference type="Gene3D" id="2.40.50.140">
    <property type="entry name" value="Nucleic acid-binding proteins"/>
    <property type="match status" value="1"/>
</dbReference>
<feature type="binding site" evidence="14">
    <location>
        <position position="294"/>
    </location>
    <ligand>
        <name>NAD(+)</name>
        <dbReference type="ChEBI" id="CHEBI:57540"/>
    </ligand>
</feature>
<dbReference type="Gene3D" id="1.10.150.20">
    <property type="entry name" value="5' to 3' exonuclease, C-terminal subdomain"/>
    <property type="match status" value="2"/>
</dbReference>
<organism evidence="16 17">
    <name type="scientific">Candidatus Taylorbacteria bacterium CG11_big_fil_rev_8_21_14_0_20_46_11</name>
    <dbReference type="NCBI Taxonomy" id="1975025"/>
    <lineage>
        <taxon>Bacteria</taxon>
        <taxon>Candidatus Tayloriibacteriota</taxon>
    </lineage>
</organism>
<dbReference type="InterPro" id="IPR003583">
    <property type="entry name" value="Hlx-hairpin-Hlx_DNA-bd_motif"/>
</dbReference>
<dbReference type="GO" id="GO:0006260">
    <property type="term" value="P:DNA replication"/>
    <property type="evidence" value="ECO:0007669"/>
    <property type="project" value="UniProtKB-KW"/>
</dbReference>
<dbReference type="InterPro" id="IPR036420">
    <property type="entry name" value="BRCT_dom_sf"/>
</dbReference>
<evidence type="ECO:0000256" key="14">
    <source>
        <dbReference type="HAMAP-Rule" id="MF_01588"/>
    </source>
</evidence>
<keyword evidence="11 14" id="KW-0234">DNA repair</keyword>
<accession>A0A2H0KCI4</accession>
<feature type="binding site" evidence="14">
    <location>
        <position position="122"/>
    </location>
    <ligand>
        <name>NAD(+)</name>
        <dbReference type="ChEBI" id="CHEBI:57540"/>
    </ligand>
</feature>
<evidence type="ECO:0000313" key="17">
    <source>
        <dbReference type="Proteomes" id="UP000229342"/>
    </source>
</evidence>
<dbReference type="Pfam" id="PF00533">
    <property type="entry name" value="BRCT"/>
    <property type="match status" value="1"/>
</dbReference>
<comment type="similarity">
    <text evidence="13 14">Belongs to the NAD-dependent DNA ligase family. LigA subfamily.</text>
</comment>
<protein>
    <recommendedName>
        <fullName evidence="3 14">DNA ligase</fullName>
        <ecNumber evidence="2 14">6.5.1.2</ecNumber>
    </recommendedName>
    <alternativeName>
        <fullName evidence="14">Polydeoxyribonucleotide synthase [NAD(+)]</fullName>
    </alternativeName>
</protein>
<dbReference type="SMART" id="SM00292">
    <property type="entry name" value="BRCT"/>
    <property type="match status" value="1"/>
</dbReference>
<feature type="active site" description="N6-AMP-lysine intermediate" evidence="14">
    <location>
        <position position="124"/>
    </location>
</feature>
<dbReference type="InterPro" id="IPR013840">
    <property type="entry name" value="DNAligase_N"/>
</dbReference>
<dbReference type="FunFam" id="2.40.50.140:FF:000012">
    <property type="entry name" value="DNA ligase"/>
    <property type="match status" value="1"/>
</dbReference>
<dbReference type="EC" id="6.5.1.2" evidence="2 14"/>
<feature type="domain" description="BRCT" evidence="15">
    <location>
        <begin position="595"/>
        <end position="671"/>
    </location>
</feature>
<dbReference type="InterPro" id="IPR010994">
    <property type="entry name" value="RuvA_2-like"/>
</dbReference>
<feature type="binding site" evidence="14">
    <location>
        <begin position="86"/>
        <end position="87"/>
    </location>
    <ligand>
        <name>NAD(+)</name>
        <dbReference type="ChEBI" id="CHEBI:57540"/>
    </ligand>
</feature>
<dbReference type="GO" id="GO:0003911">
    <property type="term" value="F:DNA ligase (NAD+) activity"/>
    <property type="evidence" value="ECO:0007669"/>
    <property type="project" value="UniProtKB-UniRule"/>
</dbReference>
<evidence type="ECO:0000256" key="5">
    <source>
        <dbReference type="ARBA" id="ARBA00022705"/>
    </source>
</evidence>
<dbReference type="Pfam" id="PF14520">
    <property type="entry name" value="HHH_5"/>
    <property type="match status" value="1"/>
</dbReference>
<dbReference type="Pfam" id="PF12826">
    <property type="entry name" value="HHH_2"/>
    <property type="match status" value="1"/>
</dbReference>
<dbReference type="EMBL" id="PCVG01000018">
    <property type="protein sequence ID" value="PIQ68935.1"/>
    <property type="molecule type" value="Genomic_DNA"/>
</dbReference>
<comment type="catalytic activity">
    <reaction evidence="12 14">
        <text>NAD(+) + (deoxyribonucleotide)n-3'-hydroxyl + 5'-phospho-(deoxyribonucleotide)m = (deoxyribonucleotide)n+m + AMP + beta-nicotinamide D-nucleotide.</text>
        <dbReference type="EC" id="6.5.1.2"/>
    </reaction>
</comment>
<keyword evidence="10 14" id="KW-0520">NAD</keyword>
<dbReference type="NCBIfam" id="NF005932">
    <property type="entry name" value="PRK07956.1"/>
    <property type="match status" value="1"/>
</dbReference>
<dbReference type="SMART" id="SM00532">
    <property type="entry name" value="LIGANc"/>
    <property type="match status" value="1"/>
</dbReference>
<evidence type="ECO:0000256" key="2">
    <source>
        <dbReference type="ARBA" id="ARBA00012722"/>
    </source>
</evidence>
<feature type="binding site" evidence="14">
    <location>
        <position position="415"/>
    </location>
    <ligand>
        <name>Zn(2+)</name>
        <dbReference type="ChEBI" id="CHEBI:29105"/>
    </ligand>
</feature>
<keyword evidence="8 14" id="KW-0862">Zinc</keyword>
<evidence type="ECO:0000313" key="16">
    <source>
        <dbReference type="EMBL" id="PIQ68935.1"/>
    </source>
</evidence>
<dbReference type="GO" id="GO:0046872">
    <property type="term" value="F:metal ion binding"/>
    <property type="evidence" value="ECO:0007669"/>
    <property type="project" value="UniProtKB-KW"/>
</dbReference>
<comment type="caution">
    <text evidence="14">Lacks conserved residue(s) required for the propagation of feature annotation.</text>
</comment>
<keyword evidence="4 14" id="KW-0436">Ligase</keyword>
<dbReference type="Proteomes" id="UP000229342">
    <property type="component" value="Unassembled WGS sequence"/>
</dbReference>
<dbReference type="Gene3D" id="1.10.287.610">
    <property type="entry name" value="Helix hairpin bin"/>
    <property type="match status" value="1"/>
</dbReference>
<dbReference type="InterPro" id="IPR033136">
    <property type="entry name" value="DNA_ligase_CS"/>
</dbReference>
<evidence type="ECO:0000256" key="9">
    <source>
        <dbReference type="ARBA" id="ARBA00022842"/>
    </source>
</evidence>
<dbReference type="GO" id="GO:0006281">
    <property type="term" value="P:DNA repair"/>
    <property type="evidence" value="ECO:0007669"/>
    <property type="project" value="UniProtKB-KW"/>
</dbReference>
<dbReference type="InterPro" id="IPR001357">
    <property type="entry name" value="BRCT_dom"/>
</dbReference>
<dbReference type="PANTHER" id="PTHR23389">
    <property type="entry name" value="CHROMOSOME TRANSMISSION FIDELITY FACTOR 18"/>
    <property type="match status" value="1"/>
</dbReference>
<evidence type="ECO:0000256" key="8">
    <source>
        <dbReference type="ARBA" id="ARBA00022833"/>
    </source>
</evidence>
<proteinExistence type="inferred from homology"/>
<dbReference type="FunFam" id="1.10.150.20:FF:000006">
    <property type="entry name" value="DNA ligase"/>
    <property type="match status" value="1"/>
</dbReference>
<gene>
    <name evidence="14" type="primary">ligA</name>
    <name evidence="16" type="ORF">COV91_01560</name>
</gene>
<dbReference type="PROSITE" id="PS01056">
    <property type="entry name" value="DNA_LIGASE_N2"/>
    <property type="match status" value="1"/>
</dbReference>
<dbReference type="SUPFAM" id="SSF52113">
    <property type="entry name" value="BRCT domain"/>
    <property type="match status" value="1"/>
</dbReference>
<dbReference type="GO" id="GO:0005829">
    <property type="term" value="C:cytosol"/>
    <property type="evidence" value="ECO:0007669"/>
    <property type="project" value="TreeGrafter"/>
</dbReference>
<evidence type="ECO:0000256" key="10">
    <source>
        <dbReference type="ARBA" id="ARBA00023027"/>
    </source>
</evidence>
<keyword evidence="5 14" id="KW-0235">DNA replication</keyword>
<dbReference type="SUPFAM" id="SSF56091">
    <property type="entry name" value="DNA ligase/mRNA capping enzyme, catalytic domain"/>
    <property type="match status" value="1"/>
</dbReference>
<evidence type="ECO:0000256" key="4">
    <source>
        <dbReference type="ARBA" id="ARBA00022598"/>
    </source>
</evidence>
<feature type="binding site" evidence="14">
    <location>
        <position position="145"/>
    </location>
    <ligand>
        <name>NAD(+)</name>
        <dbReference type="ChEBI" id="CHEBI:57540"/>
    </ligand>
</feature>
<dbReference type="PIRSF" id="PIRSF001604">
    <property type="entry name" value="LigA"/>
    <property type="match status" value="1"/>
</dbReference>
<dbReference type="InterPro" id="IPR001679">
    <property type="entry name" value="DNA_ligase"/>
</dbReference>
<evidence type="ECO:0000256" key="11">
    <source>
        <dbReference type="ARBA" id="ARBA00023204"/>
    </source>
</evidence>
<evidence type="ECO:0000256" key="3">
    <source>
        <dbReference type="ARBA" id="ARBA00013308"/>
    </source>
</evidence>
<dbReference type="SUPFAM" id="SSF47781">
    <property type="entry name" value="RuvA domain 2-like"/>
    <property type="match status" value="1"/>
</dbReference>
<dbReference type="InterPro" id="IPR004150">
    <property type="entry name" value="NAD_DNA_ligase_OB"/>
</dbReference>
<evidence type="ECO:0000256" key="12">
    <source>
        <dbReference type="ARBA" id="ARBA00034005"/>
    </source>
</evidence>
<evidence type="ECO:0000259" key="15">
    <source>
        <dbReference type="PROSITE" id="PS50172"/>
    </source>
</evidence>
<feature type="binding site" evidence="14">
    <location>
        <position position="318"/>
    </location>
    <ligand>
        <name>NAD(+)</name>
        <dbReference type="ChEBI" id="CHEBI:57540"/>
    </ligand>
</feature>
<keyword evidence="9 14" id="KW-0460">Magnesium</keyword>
<keyword evidence="7 14" id="KW-0227">DNA damage</keyword>
<dbReference type="CDD" id="cd00114">
    <property type="entry name" value="LIGANc"/>
    <property type="match status" value="1"/>
</dbReference>
<comment type="caution">
    <text evidence="16">The sequence shown here is derived from an EMBL/GenBank/DDBJ whole genome shotgun (WGS) entry which is preliminary data.</text>
</comment>
<dbReference type="SMART" id="SM00278">
    <property type="entry name" value="HhH1"/>
    <property type="match status" value="3"/>
</dbReference>
<dbReference type="InterPro" id="IPR013839">
    <property type="entry name" value="DNAligase_adenylation"/>
</dbReference>
<dbReference type="Gene3D" id="3.30.470.30">
    <property type="entry name" value="DNA ligase/mRNA capping enzyme"/>
    <property type="match status" value="1"/>
</dbReference>
<dbReference type="NCBIfam" id="TIGR00575">
    <property type="entry name" value="dnlj"/>
    <property type="match status" value="1"/>
</dbReference>
<dbReference type="Gene3D" id="3.40.50.10190">
    <property type="entry name" value="BRCT domain"/>
    <property type="match status" value="1"/>
</dbReference>
<evidence type="ECO:0000256" key="7">
    <source>
        <dbReference type="ARBA" id="ARBA00022763"/>
    </source>
</evidence>
<keyword evidence="14" id="KW-0464">Manganese</keyword>
<name>A0A2H0KCI4_9BACT</name>
<dbReference type="PROSITE" id="PS50172">
    <property type="entry name" value="BRCT"/>
    <property type="match status" value="1"/>
</dbReference>
<dbReference type="PANTHER" id="PTHR23389:SF9">
    <property type="entry name" value="DNA LIGASE"/>
    <property type="match status" value="1"/>
</dbReference>
<feature type="binding site" evidence="14">
    <location>
        <position position="179"/>
    </location>
    <ligand>
        <name>NAD(+)</name>
        <dbReference type="ChEBI" id="CHEBI:57540"/>
    </ligand>
</feature>
<reference evidence="16 17" key="1">
    <citation type="submission" date="2017-09" db="EMBL/GenBank/DDBJ databases">
        <title>Depth-based differentiation of microbial function through sediment-hosted aquifers and enrichment of novel symbionts in the deep terrestrial subsurface.</title>
        <authorList>
            <person name="Probst A.J."/>
            <person name="Ladd B."/>
            <person name="Jarett J.K."/>
            <person name="Geller-Mcgrath D.E."/>
            <person name="Sieber C.M."/>
            <person name="Emerson J.B."/>
            <person name="Anantharaman K."/>
            <person name="Thomas B.C."/>
            <person name="Malmstrom R."/>
            <person name="Stieglmeier M."/>
            <person name="Klingl A."/>
            <person name="Woyke T."/>
            <person name="Ryan C.M."/>
            <person name="Banfield J.F."/>
        </authorList>
    </citation>
    <scope>NUCLEOTIDE SEQUENCE [LARGE SCALE GENOMIC DNA]</scope>
    <source>
        <strain evidence="16">CG11_big_fil_rev_8_21_14_0_20_46_11</strain>
    </source>
</reference>
<dbReference type="InterPro" id="IPR012340">
    <property type="entry name" value="NA-bd_OB-fold"/>
</dbReference>
<evidence type="ECO:0000256" key="6">
    <source>
        <dbReference type="ARBA" id="ARBA00022723"/>
    </source>
</evidence>
<dbReference type="GO" id="GO:0003677">
    <property type="term" value="F:DNA binding"/>
    <property type="evidence" value="ECO:0007669"/>
    <property type="project" value="InterPro"/>
</dbReference>
<dbReference type="HAMAP" id="MF_01588">
    <property type="entry name" value="DNA_ligase_A"/>
    <property type="match status" value="1"/>
</dbReference>
<dbReference type="InterPro" id="IPR041663">
    <property type="entry name" value="DisA/LigA_HHH"/>
</dbReference>
<sequence>MSKKIPGEIKDRLEKLRETIEHHRYLYHVLDEQEISEMALDSLKHELFLLEREYPELVTPDSPTQRVAGKPLPEFKKVKHKVPQWSFNDAFSPDEMHEFDARVKRMLRAEAGRDSIPTYTVEHKIDGLKIVLEYDKGVLKTAATRGDGTVGEDVTENVKTIESVPLSLREPVSIIVEGEVWMKKSTLAKLNVERKKQGLEPFANPRNVSAGSIRQLDPKVAASRKLETYIYDIAKSDSVPASQHEELERLRALGFKVNSHYAHVRTMDEVVSYWKEWMKKMPKEEYLADGIVVKVDERVNQELLGYTGKAPRFGIAFKFPAEQVTTVVEAIAFQVGRTGVVTPVAHLRPVSVGGSTVSRATLHNEDEIQRLDIRIGDTVVIQKAGDVIPDIVSVVTSMRTGKEKVFVWPKKIDACGGEGSIERVPGEVAWRCVDRNSDSIQRRRFSHFVSKHAYDIEGCGPKIIDVLLDTGLITTFDDLFTLQRDELLSLPRFAETSVDNLLDSLNKARTVTLPRFLVGLSIPQVGEETAEDLAKHFETVENVRTATFEELESIDGVGPIVGKAIVAWFTNKENKALVDRLLQVVTIEKVVVKDASALPLQGKAFVLTGSLTSLSRDEARAKIKALGGEVSESVSAKTSFVVAGENAGSKYEKAKKLGVPILDEKEFLKMI</sequence>
<comment type="cofactor">
    <cofactor evidence="14">
        <name>Mg(2+)</name>
        <dbReference type="ChEBI" id="CHEBI:18420"/>
    </cofactor>
    <cofactor evidence="14">
        <name>Mn(2+)</name>
        <dbReference type="ChEBI" id="CHEBI:29035"/>
    </cofactor>
</comment>
<evidence type="ECO:0000256" key="1">
    <source>
        <dbReference type="ARBA" id="ARBA00004067"/>
    </source>
</evidence>
<dbReference type="Pfam" id="PF03120">
    <property type="entry name" value="OB_DNA_ligase"/>
    <property type="match status" value="1"/>
</dbReference>
<comment type="function">
    <text evidence="1 14">DNA ligase that catalyzes the formation of phosphodiester linkages between 5'-phosphoryl and 3'-hydroxyl groups in double-stranded DNA using NAD as a coenzyme and as the energy source for the reaction. It is essential for DNA replication and repair of damaged DNA.</text>
</comment>
<dbReference type="SUPFAM" id="SSF50249">
    <property type="entry name" value="Nucleic acid-binding proteins"/>
    <property type="match status" value="1"/>
</dbReference>